<sequence>MHKVFLGVSVPVGNDLKKLSQNIQHLLMEIGEKMVAFHLHLKTRGTPWEVYSNLGEVGCDLLLINRQSAERIRVEVKTRQRLYTTGKHRNQVQFTVTETEYNHCDFVIGYWLERNEFFVIPRDALVPTSSKGKRLYKFVVQVKRNGKVSGQAKEFLNQWDLVTDRINP</sequence>
<evidence type="ECO:0008006" key="2">
    <source>
        <dbReference type="Google" id="ProtNLM"/>
    </source>
</evidence>
<name>A0A7C2I0V9_9THEO</name>
<comment type="caution">
    <text evidence="1">The sequence shown here is derived from an EMBL/GenBank/DDBJ whole genome shotgun (WGS) entry which is preliminary data.</text>
</comment>
<protein>
    <recommendedName>
        <fullName evidence="2">PD(D/E)XK endonuclease domain-containing protein</fullName>
    </recommendedName>
</protein>
<dbReference type="AlphaFoldDB" id="A0A7C2I0V9"/>
<accession>A0A7C2I0V9</accession>
<evidence type="ECO:0000313" key="1">
    <source>
        <dbReference type="EMBL" id="HEL65992.1"/>
    </source>
</evidence>
<dbReference type="GO" id="GO:0003676">
    <property type="term" value="F:nucleic acid binding"/>
    <property type="evidence" value="ECO:0007669"/>
    <property type="project" value="InterPro"/>
</dbReference>
<dbReference type="EMBL" id="DSMU01000306">
    <property type="protein sequence ID" value="HEL65992.1"/>
    <property type="molecule type" value="Genomic_DNA"/>
</dbReference>
<dbReference type="InterPro" id="IPR011856">
    <property type="entry name" value="tRNA_endonuc-like_dom_sf"/>
</dbReference>
<reference evidence="1" key="1">
    <citation type="journal article" date="2020" name="mSystems">
        <title>Genome- and Community-Level Interaction Insights into Carbon Utilization and Element Cycling Functions of Hydrothermarchaeota in Hydrothermal Sediment.</title>
        <authorList>
            <person name="Zhou Z."/>
            <person name="Liu Y."/>
            <person name="Xu W."/>
            <person name="Pan J."/>
            <person name="Luo Z.H."/>
            <person name="Li M."/>
        </authorList>
    </citation>
    <scope>NUCLEOTIDE SEQUENCE [LARGE SCALE GENOMIC DNA]</scope>
    <source>
        <strain evidence="1">SpSt-300</strain>
    </source>
</reference>
<organism evidence="1">
    <name type="scientific">Ammonifex degensii</name>
    <dbReference type="NCBI Taxonomy" id="42838"/>
    <lineage>
        <taxon>Bacteria</taxon>
        <taxon>Bacillati</taxon>
        <taxon>Bacillota</taxon>
        <taxon>Clostridia</taxon>
        <taxon>Thermoanaerobacterales</taxon>
        <taxon>Thermoanaerobacteraceae</taxon>
        <taxon>Ammonifex</taxon>
    </lineage>
</organism>
<proteinExistence type="predicted"/>
<dbReference type="Gene3D" id="3.40.1350.10">
    <property type="match status" value="1"/>
</dbReference>
<gene>
    <name evidence="1" type="ORF">ENQ34_04870</name>
</gene>